<proteinExistence type="predicted"/>
<keyword evidence="2" id="KW-1185">Reference proteome</keyword>
<evidence type="ECO:0000313" key="1">
    <source>
        <dbReference type="EMBL" id="KDQ55447.1"/>
    </source>
</evidence>
<organism evidence="1 2">
    <name type="scientific">Jaapia argillacea MUCL 33604</name>
    <dbReference type="NCBI Taxonomy" id="933084"/>
    <lineage>
        <taxon>Eukaryota</taxon>
        <taxon>Fungi</taxon>
        <taxon>Dikarya</taxon>
        <taxon>Basidiomycota</taxon>
        <taxon>Agaricomycotina</taxon>
        <taxon>Agaricomycetes</taxon>
        <taxon>Agaricomycetidae</taxon>
        <taxon>Jaapiales</taxon>
        <taxon>Jaapiaceae</taxon>
        <taxon>Jaapia</taxon>
    </lineage>
</organism>
<dbReference type="InParanoid" id="A0A067PW17"/>
<name>A0A067PW17_9AGAM</name>
<sequence>MPATLFASMQCSSEVASSPVSEMLVVPESGGTWAPSRLEFTRQHVSEVVFFALFRLSTSGRDDPPTSLLATDLVLIHDVLYSICYPEFGSPGLQSTFPR</sequence>
<accession>A0A067PW17</accession>
<dbReference type="EMBL" id="KL197725">
    <property type="protein sequence ID" value="KDQ55447.1"/>
    <property type="molecule type" value="Genomic_DNA"/>
</dbReference>
<protein>
    <submittedName>
        <fullName evidence="1">Uncharacterized protein</fullName>
    </submittedName>
</protein>
<gene>
    <name evidence="1" type="ORF">JAAARDRAFT_336759</name>
</gene>
<dbReference type="HOGENOM" id="CLU_2320734_0_0_1"/>
<dbReference type="Proteomes" id="UP000027265">
    <property type="component" value="Unassembled WGS sequence"/>
</dbReference>
<evidence type="ECO:0000313" key="2">
    <source>
        <dbReference type="Proteomes" id="UP000027265"/>
    </source>
</evidence>
<dbReference type="AlphaFoldDB" id="A0A067PW17"/>
<reference evidence="2" key="1">
    <citation type="journal article" date="2014" name="Proc. Natl. Acad. Sci. U.S.A.">
        <title>Extensive sampling of basidiomycete genomes demonstrates inadequacy of the white-rot/brown-rot paradigm for wood decay fungi.</title>
        <authorList>
            <person name="Riley R."/>
            <person name="Salamov A.A."/>
            <person name="Brown D.W."/>
            <person name="Nagy L.G."/>
            <person name="Floudas D."/>
            <person name="Held B.W."/>
            <person name="Levasseur A."/>
            <person name="Lombard V."/>
            <person name="Morin E."/>
            <person name="Otillar R."/>
            <person name="Lindquist E.A."/>
            <person name="Sun H."/>
            <person name="LaButti K.M."/>
            <person name="Schmutz J."/>
            <person name="Jabbour D."/>
            <person name="Luo H."/>
            <person name="Baker S.E."/>
            <person name="Pisabarro A.G."/>
            <person name="Walton J.D."/>
            <person name="Blanchette R.A."/>
            <person name="Henrissat B."/>
            <person name="Martin F."/>
            <person name="Cullen D."/>
            <person name="Hibbett D.S."/>
            <person name="Grigoriev I.V."/>
        </authorList>
    </citation>
    <scope>NUCLEOTIDE SEQUENCE [LARGE SCALE GENOMIC DNA]</scope>
    <source>
        <strain evidence="2">MUCL 33604</strain>
    </source>
</reference>